<dbReference type="InterPro" id="IPR007921">
    <property type="entry name" value="CHAP_dom"/>
</dbReference>
<dbReference type="InterPro" id="IPR036366">
    <property type="entry name" value="PGBDSf"/>
</dbReference>
<dbReference type="Proteomes" id="UP000002385">
    <property type="component" value="Chromosome"/>
</dbReference>
<protein>
    <submittedName>
        <fullName evidence="3">Peptidoglycan-binding domain 1 protein</fullName>
    </submittedName>
</protein>
<dbReference type="KEGG" id="mch:Mchl_3834"/>
<feature type="domain" description="Peptidoglycan binding-like" evidence="1">
    <location>
        <begin position="4"/>
        <end position="58"/>
    </location>
</feature>
<dbReference type="InterPro" id="IPR013423">
    <property type="entry name" value="CHP02594"/>
</dbReference>
<sequence>MMTVAEIQRALLARGYDLGSSGVDGDAGPRTIAALTAFQRLAGLVADGIAGPRTQAVLQKADISERREAPEKPGWLVLVEALNGLKEAPDVANNPQVVKLFADAGFPGIKTNSTAWCAAFVNAVIDRAGHRGSRSLAARSFESWGVGLPAPALGAIATKKRGNSSWQGHTGLVVGANNDQVFLLGGNQSDAVNVAAFKRSEIVAFRWPADVPLPAPHTLPTTVAGARSRVSEA</sequence>
<dbReference type="Pfam" id="PF05257">
    <property type="entry name" value="CHAP"/>
    <property type="match status" value="1"/>
</dbReference>
<dbReference type="SUPFAM" id="SSF47090">
    <property type="entry name" value="PGBD-like"/>
    <property type="match status" value="1"/>
</dbReference>
<dbReference type="HOGENOM" id="CLU_100188_0_0_5"/>
<dbReference type="Gene3D" id="1.10.101.10">
    <property type="entry name" value="PGBD-like superfamily/PGBD"/>
    <property type="match status" value="1"/>
</dbReference>
<accession>B7KXP8</accession>
<dbReference type="InterPro" id="IPR036365">
    <property type="entry name" value="PGBD-like_sf"/>
</dbReference>
<dbReference type="InterPro" id="IPR002477">
    <property type="entry name" value="Peptidoglycan-bd-like"/>
</dbReference>
<evidence type="ECO:0000313" key="4">
    <source>
        <dbReference type="Proteomes" id="UP000002385"/>
    </source>
</evidence>
<evidence type="ECO:0000259" key="1">
    <source>
        <dbReference type="Pfam" id="PF01471"/>
    </source>
</evidence>
<reference evidence="4" key="1">
    <citation type="submission" date="2008-12" db="EMBL/GenBank/DDBJ databases">
        <title>Complete sequence of chromosome of Methylobacterium chloromethanicum CM4.</title>
        <authorList>
            <consortium name="US DOE Joint Genome Institute"/>
            <person name="Lucas S."/>
            <person name="Copeland A."/>
            <person name="Lapidus A."/>
            <person name="Glavina del Rio T."/>
            <person name="Dalin E."/>
            <person name="Tice H."/>
            <person name="Bruce D."/>
            <person name="Goodwin L."/>
            <person name="Pitluck S."/>
            <person name="Chertkov O."/>
            <person name="Brettin T."/>
            <person name="Detter J.C."/>
            <person name="Han C."/>
            <person name="Larimer F."/>
            <person name="Land M."/>
            <person name="Hauser L."/>
            <person name="Kyrpides N."/>
            <person name="Mikhailova N."/>
            <person name="Marx C."/>
            <person name="Richardson P."/>
        </authorList>
    </citation>
    <scope>NUCLEOTIDE SEQUENCE [LARGE SCALE GENOMIC DNA]</scope>
    <source>
        <strain evidence="4">CM4 / NCIMB 13688</strain>
    </source>
</reference>
<gene>
    <name evidence="3" type="ordered locus">Mchl_3834</name>
</gene>
<dbReference type="Pfam" id="PF01471">
    <property type="entry name" value="PG_binding_1"/>
    <property type="match status" value="1"/>
</dbReference>
<proteinExistence type="predicted"/>
<dbReference type="EMBL" id="CP001298">
    <property type="protein sequence ID" value="ACK84650.1"/>
    <property type="molecule type" value="Genomic_DNA"/>
</dbReference>
<name>B7KXP8_METC4</name>
<organism evidence="3 4">
    <name type="scientific">Methylorubrum extorquens (strain CM4 / NCIMB 13688)</name>
    <name type="common">Methylobacterium extorquens</name>
    <dbReference type="NCBI Taxonomy" id="440085"/>
    <lineage>
        <taxon>Bacteria</taxon>
        <taxon>Pseudomonadati</taxon>
        <taxon>Pseudomonadota</taxon>
        <taxon>Alphaproteobacteria</taxon>
        <taxon>Hyphomicrobiales</taxon>
        <taxon>Methylobacteriaceae</taxon>
        <taxon>Methylorubrum</taxon>
    </lineage>
</organism>
<dbReference type="NCBIfam" id="TIGR02594">
    <property type="entry name" value="TIGR02594 family protein"/>
    <property type="match status" value="1"/>
</dbReference>
<evidence type="ECO:0000259" key="2">
    <source>
        <dbReference type="Pfam" id="PF05257"/>
    </source>
</evidence>
<feature type="domain" description="Peptidase C51" evidence="2">
    <location>
        <begin position="111"/>
        <end position="182"/>
    </location>
</feature>
<dbReference type="AlphaFoldDB" id="B7KXP8"/>
<reference evidence="3 4" key="2">
    <citation type="journal article" date="2012" name="J. Bacteriol.">
        <title>Complete genome sequences of six strains of the genus Methylobacterium.</title>
        <authorList>
            <person name="Marx C.J."/>
            <person name="Bringel F."/>
            <person name="Chistoserdova L."/>
            <person name="Moulin L."/>
            <person name="Farhan Ul Haque M."/>
            <person name="Fleischman D.E."/>
            <person name="Gruffaz C."/>
            <person name="Jourand P."/>
            <person name="Knief C."/>
            <person name="Lee M.C."/>
            <person name="Muller E.E."/>
            <person name="Nadalig T."/>
            <person name="Peyraud R."/>
            <person name="Roselli S."/>
            <person name="Russ L."/>
            <person name="Goodwin L.A."/>
            <person name="Ivanova N."/>
            <person name="Kyrpides N."/>
            <person name="Lajus A."/>
            <person name="Land M.L."/>
            <person name="Medigue C."/>
            <person name="Mikhailova N."/>
            <person name="Nolan M."/>
            <person name="Woyke T."/>
            <person name="Stolyar S."/>
            <person name="Vorholt J.A."/>
            <person name="Vuilleumier S."/>
        </authorList>
    </citation>
    <scope>NUCLEOTIDE SEQUENCE [LARGE SCALE GENOMIC DNA]</scope>
    <source>
        <strain evidence="4">CM4 / NCIMB 13688</strain>
    </source>
</reference>
<evidence type="ECO:0000313" key="3">
    <source>
        <dbReference type="EMBL" id="ACK84650.1"/>
    </source>
</evidence>